<dbReference type="AlphaFoldDB" id="A0A225NS84"/>
<dbReference type="Proteomes" id="UP000215377">
    <property type="component" value="Unassembled WGS sequence"/>
</dbReference>
<feature type="transmembrane region" description="Helical" evidence="1">
    <location>
        <begin position="63"/>
        <end position="80"/>
    </location>
</feature>
<evidence type="ECO:0000313" key="2">
    <source>
        <dbReference type="EMBL" id="OWU77679.1"/>
    </source>
</evidence>
<dbReference type="OrthoDB" id="8479738at2"/>
<name>A0A225NS84_9RHOB</name>
<feature type="transmembrane region" description="Helical" evidence="1">
    <location>
        <begin position="39"/>
        <end position="57"/>
    </location>
</feature>
<protein>
    <submittedName>
        <fullName evidence="2">Uncharacterized protein</fullName>
    </submittedName>
</protein>
<reference evidence="2 3" key="1">
    <citation type="submission" date="2013-04" db="EMBL/GenBank/DDBJ databases">
        <title>Oceanicola sp. 22II1-22F33 Genome Sequencing.</title>
        <authorList>
            <person name="Lai Q."/>
            <person name="Li G."/>
            <person name="Shao Z."/>
        </authorList>
    </citation>
    <scope>NUCLEOTIDE SEQUENCE [LARGE SCALE GENOMIC DNA]</scope>
    <source>
        <strain evidence="2 3">22II1-22F33</strain>
    </source>
</reference>
<sequence length="83" mass="9061">MSILTPIPPALPWYARLFFAIPLLGWIARDVAFGHPENLYYALGGLLAAWIMAIMSFGVVAVYLPMVVLTPVCLGMLIVISRG</sequence>
<keyword evidence="1" id="KW-0812">Transmembrane</keyword>
<gene>
    <name evidence="2" type="ORF">ATO3_03105</name>
</gene>
<feature type="transmembrane region" description="Helical" evidence="1">
    <location>
        <begin position="13"/>
        <end position="32"/>
    </location>
</feature>
<keyword evidence="3" id="KW-1185">Reference proteome</keyword>
<keyword evidence="1" id="KW-1133">Transmembrane helix</keyword>
<accession>A0A225NS84</accession>
<evidence type="ECO:0000313" key="3">
    <source>
        <dbReference type="Proteomes" id="UP000215377"/>
    </source>
</evidence>
<evidence type="ECO:0000256" key="1">
    <source>
        <dbReference type="SAM" id="Phobius"/>
    </source>
</evidence>
<dbReference type="RefSeq" id="WP_088648319.1">
    <property type="nucleotide sequence ID" value="NZ_AQQR01000001.1"/>
</dbReference>
<dbReference type="EMBL" id="AQQR01000001">
    <property type="protein sequence ID" value="OWU77679.1"/>
    <property type="molecule type" value="Genomic_DNA"/>
</dbReference>
<proteinExistence type="predicted"/>
<organism evidence="2 3">
    <name type="scientific">Marinibacterium profundimaris</name>
    <dbReference type="NCBI Taxonomy" id="1679460"/>
    <lineage>
        <taxon>Bacteria</taxon>
        <taxon>Pseudomonadati</taxon>
        <taxon>Pseudomonadota</taxon>
        <taxon>Alphaproteobacteria</taxon>
        <taxon>Rhodobacterales</taxon>
        <taxon>Paracoccaceae</taxon>
        <taxon>Marinibacterium</taxon>
    </lineage>
</organism>
<comment type="caution">
    <text evidence="2">The sequence shown here is derived from an EMBL/GenBank/DDBJ whole genome shotgun (WGS) entry which is preliminary data.</text>
</comment>
<keyword evidence="1" id="KW-0472">Membrane</keyword>